<proteinExistence type="inferred from homology"/>
<reference evidence="11" key="1">
    <citation type="journal article" date="2014" name="Int. J. Syst. Evol. Microbiol.">
        <title>Complete genome sequence of Corynebacterium casei LMG S-19264T (=DSM 44701T), isolated from a smear-ripened cheese.</title>
        <authorList>
            <consortium name="US DOE Joint Genome Institute (JGI-PGF)"/>
            <person name="Walter F."/>
            <person name="Albersmeier A."/>
            <person name="Kalinowski J."/>
            <person name="Ruckert C."/>
        </authorList>
    </citation>
    <scope>NUCLEOTIDE SEQUENCE</scope>
    <source>
        <strain evidence="11">CGMCC 1.12827</strain>
    </source>
</reference>
<comment type="caution">
    <text evidence="11">The sequence shown here is derived from an EMBL/GenBank/DDBJ whole genome shotgun (WGS) entry which is preliminary data.</text>
</comment>
<dbReference type="AlphaFoldDB" id="A0A916TGI0"/>
<evidence type="ECO:0000256" key="2">
    <source>
        <dbReference type="ARBA" id="ARBA00007531"/>
    </source>
</evidence>
<evidence type="ECO:0000256" key="8">
    <source>
        <dbReference type="SAM" id="MobiDB-lite"/>
    </source>
</evidence>
<accession>A0A916TGI0</accession>
<feature type="region of interest" description="Disordered" evidence="8">
    <location>
        <begin position="19"/>
        <end position="57"/>
    </location>
</feature>
<evidence type="ECO:0000313" key="11">
    <source>
        <dbReference type="EMBL" id="GGB42814.1"/>
    </source>
</evidence>
<evidence type="ECO:0000256" key="5">
    <source>
        <dbReference type="ARBA" id="ARBA00022729"/>
    </source>
</evidence>
<keyword evidence="4 9" id="KW-0812">Transmembrane</keyword>
<keyword evidence="7 9" id="KW-0472">Membrane</keyword>
<evidence type="ECO:0000259" key="10">
    <source>
        <dbReference type="Pfam" id="PF11611"/>
    </source>
</evidence>
<dbReference type="EMBL" id="BMGC01000033">
    <property type="protein sequence ID" value="GGB42814.1"/>
    <property type="molecule type" value="Genomic_DNA"/>
</dbReference>
<dbReference type="InterPro" id="IPR029051">
    <property type="entry name" value="DUF4352"/>
</dbReference>
<evidence type="ECO:0000313" key="12">
    <source>
        <dbReference type="Proteomes" id="UP000621454"/>
    </source>
</evidence>
<keyword evidence="3" id="KW-1003">Cell membrane</keyword>
<comment type="subcellular location">
    <subcellularLocation>
        <location evidence="1">Cell membrane</location>
    </subcellularLocation>
</comment>
<sequence length="370" mass="39001">MIGVIAVFIVVIISVNSGNNSKQAPEANSSTAPSAKGVIPVATATPPPTPAAQSTDRTPALVPFGQEARDGKFAFVVTGLRYTDTVGDTDYEWSGEKAQGTYAIVAVTITNVGDEPRTFSGGNQYLYDAAGRRFGDSTAAEIDNSDESIWTDINPGNSISTEIVFDIPKSTKPTRIAIARFNVVARRLCQSQLIRIIRSLHIQKERFSSMSNTVPPSIPPAQPPQGYYPPPTPPKKRRKWPWILLAIFVVIFAGIASCAALVGGAVNSVDKESKKVVAVTYEVTGTSTDGTITYTAGNLDSAQDTNQQLPWTKTVDITGLGKFVSLSATSAIDADNATITCTIKVGGKVISTQTAHGALASASCSGSAND</sequence>
<feature type="domain" description="DUF4352" evidence="10">
    <location>
        <begin position="64"/>
        <end position="178"/>
    </location>
</feature>
<dbReference type="InterPro" id="IPR008693">
    <property type="entry name" value="MmpS"/>
</dbReference>
<dbReference type="Gene3D" id="2.60.40.1240">
    <property type="match status" value="1"/>
</dbReference>
<evidence type="ECO:0000256" key="9">
    <source>
        <dbReference type="SAM" id="Phobius"/>
    </source>
</evidence>
<dbReference type="Pfam" id="PF05423">
    <property type="entry name" value="Mycobact_memb"/>
    <property type="match status" value="1"/>
</dbReference>
<dbReference type="Proteomes" id="UP000621454">
    <property type="component" value="Unassembled WGS sequence"/>
</dbReference>
<dbReference type="InterPro" id="IPR029050">
    <property type="entry name" value="Immunoprotect_excell_Ig-like"/>
</dbReference>
<keyword evidence="12" id="KW-1185">Reference proteome</keyword>
<dbReference type="Gene3D" id="2.60.40.2880">
    <property type="entry name" value="MmpS1-5, C-terminal soluble domain"/>
    <property type="match status" value="1"/>
</dbReference>
<evidence type="ECO:0000256" key="4">
    <source>
        <dbReference type="ARBA" id="ARBA00022692"/>
    </source>
</evidence>
<evidence type="ECO:0000256" key="6">
    <source>
        <dbReference type="ARBA" id="ARBA00022989"/>
    </source>
</evidence>
<evidence type="ECO:0000256" key="7">
    <source>
        <dbReference type="ARBA" id="ARBA00023136"/>
    </source>
</evidence>
<feature type="compositionally biased region" description="Polar residues" evidence="8">
    <location>
        <begin position="22"/>
        <end position="33"/>
    </location>
</feature>
<organism evidence="11 12">
    <name type="scientific">Gordonia jinhuaensis</name>
    <dbReference type="NCBI Taxonomy" id="1517702"/>
    <lineage>
        <taxon>Bacteria</taxon>
        <taxon>Bacillati</taxon>
        <taxon>Actinomycetota</taxon>
        <taxon>Actinomycetes</taxon>
        <taxon>Mycobacteriales</taxon>
        <taxon>Gordoniaceae</taxon>
        <taxon>Gordonia</taxon>
    </lineage>
</organism>
<protein>
    <recommendedName>
        <fullName evidence="10">DUF4352 domain-containing protein</fullName>
    </recommendedName>
</protein>
<gene>
    <name evidence="11" type="ORF">GCM10011489_32890</name>
</gene>
<keyword evidence="6 9" id="KW-1133">Transmembrane helix</keyword>
<name>A0A916TGI0_9ACTN</name>
<evidence type="ECO:0000256" key="1">
    <source>
        <dbReference type="ARBA" id="ARBA00004236"/>
    </source>
</evidence>
<reference evidence="11" key="2">
    <citation type="submission" date="2020-09" db="EMBL/GenBank/DDBJ databases">
        <authorList>
            <person name="Sun Q."/>
            <person name="Zhou Y."/>
        </authorList>
    </citation>
    <scope>NUCLEOTIDE SEQUENCE</scope>
    <source>
        <strain evidence="11">CGMCC 1.12827</strain>
    </source>
</reference>
<dbReference type="GO" id="GO:0005886">
    <property type="term" value="C:plasma membrane"/>
    <property type="evidence" value="ECO:0007669"/>
    <property type="project" value="UniProtKB-SubCell"/>
</dbReference>
<comment type="similarity">
    <text evidence="2">Belongs to the MmpS family.</text>
</comment>
<dbReference type="Pfam" id="PF11611">
    <property type="entry name" value="DUF4352"/>
    <property type="match status" value="1"/>
</dbReference>
<dbReference type="InterPro" id="IPR038468">
    <property type="entry name" value="MmpS_C"/>
</dbReference>
<keyword evidence="5" id="KW-0732">Signal</keyword>
<evidence type="ECO:0000256" key="3">
    <source>
        <dbReference type="ARBA" id="ARBA00022475"/>
    </source>
</evidence>
<feature type="transmembrane region" description="Helical" evidence="9">
    <location>
        <begin position="240"/>
        <end position="266"/>
    </location>
</feature>